<keyword evidence="2" id="KW-0732">Signal</keyword>
<gene>
    <name evidence="3" type="ORF">SanaruYs_00820</name>
</gene>
<protein>
    <recommendedName>
        <fullName evidence="5">Seryl-tRNA synthetase</fullName>
    </recommendedName>
</protein>
<dbReference type="EMBL" id="BHXQ01000001">
    <property type="protein sequence ID" value="GCC49868.1"/>
    <property type="molecule type" value="Genomic_DNA"/>
</dbReference>
<keyword evidence="4" id="KW-1185">Reference proteome</keyword>
<feature type="signal peptide" evidence="2">
    <location>
        <begin position="1"/>
        <end position="24"/>
    </location>
</feature>
<feature type="transmembrane region" description="Helical" evidence="1">
    <location>
        <begin position="83"/>
        <end position="102"/>
    </location>
</feature>
<evidence type="ECO:0008006" key="5">
    <source>
        <dbReference type="Google" id="ProtNLM"/>
    </source>
</evidence>
<comment type="caution">
    <text evidence="3">The sequence shown here is derived from an EMBL/GenBank/DDBJ whole genome shotgun (WGS) entry which is preliminary data.</text>
</comment>
<organism evidence="3 4">
    <name type="scientific">Chryseotalea sanaruensis</name>
    <dbReference type="NCBI Taxonomy" id="2482724"/>
    <lineage>
        <taxon>Bacteria</taxon>
        <taxon>Pseudomonadati</taxon>
        <taxon>Bacteroidota</taxon>
        <taxon>Cytophagia</taxon>
        <taxon>Cytophagales</taxon>
        <taxon>Chryseotaleaceae</taxon>
        <taxon>Chryseotalea</taxon>
    </lineage>
</organism>
<evidence type="ECO:0000256" key="2">
    <source>
        <dbReference type="SAM" id="SignalP"/>
    </source>
</evidence>
<reference evidence="3 4" key="1">
    <citation type="submission" date="2018-11" db="EMBL/GenBank/DDBJ databases">
        <title>Chryseotalea sanarue gen. nov., sp., nov., a member of the family Cytophagaceae, isolated from a brackish lake in Hamamatsu Japan.</title>
        <authorList>
            <person name="Maejima Y."/>
            <person name="Iino T."/>
            <person name="Muraguchi Y."/>
            <person name="Fukuda K."/>
            <person name="Ohkuma M."/>
            <person name="Moriuchi R."/>
            <person name="Dohra H."/>
            <person name="Kimbara K."/>
            <person name="Shintani M."/>
        </authorList>
    </citation>
    <scope>NUCLEOTIDE SEQUENCE [LARGE SCALE GENOMIC DNA]</scope>
    <source>
        <strain evidence="3 4">Ys</strain>
    </source>
</reference>
<evidence type="ECO:0000256" key="1">
    <source>
        <dbReference type="SAM" id="Phobius"/>
    </source>
</evidence>
<evidence type="ECO:0000313" key="3">
    <source>
        <dbReference type="EMBL" id="GCC49868.1"/>
    </source>
</evidence>
<accession>A0A401U4N0</accession>
<keyword evidence="1" id="KW-0812">Transmembrane</keyword>
<feature type="chain" id="PRO_5019463141" description="Seryl-tRNA synthetase" evidence="2">
    <location>
        <begin position="25"/>
        <end position="103"/>
    </location>
</feature>
<name>A0A401U4N0_9BACT</name>
<proteinExistence type="predicted"/>
<dbReference type="OrthoDB" id="964337at2"/>
<evidence type="ECO:0000313" key="4">
    <source>
        <dbReference type="Proteomes" id="UP000288227"/>
    </source>
</evidence>
<keyword evidence="1" id="KW-0472">Membrane</keyword>
<dbReference type="Proteomes" id="UP000288227">
    <property type="component" value="Unassembled WGS sequence"/>
</dbReference>
<dbReference type="RefSeq" id="WP_127120538.1">
    <property type="nucleotide sequence ID" value="NZ_BHXQ01000001.1"/>
</dbReference>
<dbReference type="AlphaFoldDB" id="A0A401U4N0"/>
<keyword evidence="1" id="KW-1133">Transmembrane helix</keyword>
<sequence>MKNYVKSTALVTLLALTTPIFSVAASPRIANPATVKIDAALSEQLVNRLAEIKAMDASTLSRKDKRELRKEVKSIEKQLNSSGGVYLSVGAIILIVVLLIILL</sequence>